<keyword evidence="9" id="KW-1133">Transmembrane helix</keyword>
<dbReference type="SUPFAM" id="SSF55874">
    <property type="entry name" value="ATPase domain of HSP90 chaperone/DNA topoisomerase II/histidine kinase"/>
    <property type="match status" value="1"/>
</dbReference>
<keyword evidence="3" id="KW-0597">Phosphoprotein</keyword>
<dbReference type="InterPro" id="IPR036890">
    <property type="entry name" value="HATPase_C_sf"/>
</dbReference>
<feature type="transmembrane region" description="Helical" evidence="9">
    <location>
        <begin position="306"/>
        <end position="323"/>
    </location>
</feature>
<keyword evidence="13" id="KW-1185">Reference proteome</keyword>
<evidence type="ECO:0000256" key="1">
    <source>
        <dbReference type="ARBA" id="ARBA00000085"/>
    </source>
</evidence>
<reference evidence="12 13" key="1">
    <citation type="submission" date="2024-04" db="EMBL/GenBank/DDBJ databases">
        <title>Isolation of an actinomycete strain from pig manure.</title>
        <authorList>
            <person name="Gong T."/>
            <person name="Yu Z."/>
            <person name="An M."/>
            <person name="Wei C."/>
            <person name="Yang W."/>
            <person name="Liu L."/>
        </authorList>
    </citation>
    <scope>NUCLEOTIDE SEQUENCE [LARGE SCALE GENOMIC DNA]</scope>
    <source>
        <strain evidence="12 13">ZF39</strain>
    </source>
</reference>
<dbReference type="Pfam" id="PF02518">
    <property type="entry name" value="HATPase_c"/>
    <property type="match status" value="1"/>
</dbReference>
<keyword evidence="9" id="KW-0812">Transmembrane</keyword>
<dbReference type="InterPro" id="IPR011712">
    <property type="entry name" value="Sig_transdc_His_kin_sub3_dim/P"/>
</dbReference>
<dbReference type="PANTHER" id="PTHR24421">
    <property type="entry name" value="NITRATE/NITRITE SENSOR PROTEIN NARX-RELATED"/>
    <property type="match status" value="1"/>
</dbReference>
<dbReference type="GO" id="GO:0016301">
    <property type="term" value="F:kinase activity"/>
    <property type="evidence" value="ECO:0007669"/>
    <property type="project" value="UniProtKB-KW"/>
</dbReference>
<feature type="transmembrane region" description="Helical" evidence="9">
    <location>
        <begin position="282"/>
        <end position="299"/>
    </location>
</feature>
<feature type="transmembrane region" description="Helical" evidence="9">
    <location>
        <begin position="383"/>
        <end position="402"/>
    </location>
</feature>
<evidence type="ECO:0000256" key="2">
    <source>
        <dbReference type="ARBA" id="ARBA00012438"/>
    </source>
</evidence>
<dbReference type="InterPro" id="IPR050482">
    <property type="entry name" value="Sensor_HK_TwoCompSys"/>
</dbReference>
<feature type="transmembrane region" description="Helical" evidence="9">
    <location>
        <begin position="254"/>
        <end position="270"/>
    </location>
</feature>
<feature type="transmembrane region" description="Helical" evidence="9">
    <location>
        <begin position="77"/>
        <end position="94"/>
    </location>
</feature>
<dbReference type="EMBL" id="CP154795">
    <property type="protein sequence ID" value="XAN08077.1"/>
    <property type="molecule type" value="Genomic_DNA"/>
</dbReference>
<evidence type="ECO:0000259" key="11">
    <source>
        <dbReference type="Pfam" id="PF07730"/>
    </source>
</evidence>
<keyword evidence="5" id="KW-0547">Nucleotide-binding</keyword>
<keyword evidence="9" id="KW-0472">Membrane</keyword>
<dbReference type="CDD" id="cd16917">
    <property type="entry name" value="HATPase_UhpB-NarQ-NarX-like"/>
    <property type="match status" value="1"/>
</dbReference>
<gene>
    <name evidence="12" type="ORF">AADG42_12440</name>
</gene>
<dbReference type="Proteomes" id="UP001442841">
    <property type="component" value="Chromosome"/>
</dbReference>
<feature type="domain" description="Histidine kinase/HSP90-like ATPase" evidence="10">
    <location>
        <begin position="531"/>
        <end position="603"/>
    </location>
</feature>
<dbReference type="Gene3D" id="1.20.5.1930">
    <property type="match status" value="1"/>
</dbReference>
<feature type="transmembrane region" description="Helical" evidence="9">
    <location>
        <begin position="122"/>
        <end position="138"/>
    </location>
</feature>
<keyword evidence="8" id="KW-0902">Two-component regulatory system</keyword>
<protein>
    <recommendedName>
        <fullName evidence="2">histidine kinase</fullName>
        <ecNumber evidence="2">2.7.13.3</ecNumber>
    </recommendedName>
</protein>
<keyword evidence="6 12" id="KW-0418">Kinase</keyword>
<dbReference type="PANTHER" id="PTHR24421:SF10">
    <property type="entry name" value="NITRATE_NITRITE SENSOR PROTEIN NARQ"/>
    <property type="match status" value="1"/>
</dbReference>
<feature type="domain" description="Signal transduction histidine kinase subgroup 3 dimerisation and phosphoacceptor" evidence="11">
    <location>
        <begin position="429"/>
        <end position="479"/>
    </location>
</feature>
<keyword evidence="4" id="KW-0808">Transferase</keyword>
<evidence type="ECO:0000256" key="5">
    <source>
        <dbReference type="ARBA" id="ARBA00022741"/>
    </source>
</evidence>
<accession>A0ABZ3FPS5</accession>
<evidence type="ECO:0000256" key="8">
    <source>
        <dbReference type="ARBA" id="ARBA00023012"/>
    </source>
</evidence>
<keyword evidence="7" id="KW-0067">ATP-binding</keyword>
<evidence type="ECO:0000256" key="4">
    <source>
        <dbReference type="ARBA" id="ARBA00022679"/>
    </source>
</evidence>
<feature type="transmembrane region" description="Helical" evidence="9">
    <location>
        <begin position="53"/>
        <end position="71"/>
    </location>
</feature>
<comment type="catalytic activity">
    <reaction evidence="1">
        <text>ATP + protein L-histidine = ADP + protein N-phospho-L-histidine.</text>
        <dbReference type="EC" id="2.7.13.3"/>
    </reaction>
</comment>
<sequence length="618" mass="64358">MTTMPPRISLWFALVAGVVAGATAVTEGRSWWLVALAVVGFGGASGLITRRPWIGVAFMAAVVLGLSVLGMGADSSAVPLIPVILGVVSAGYLLPAPVSVLGPLALAAASLALGPWEPGTVIFAFVLFLLPWGFGTVVRSRDLRRRSAENEALRLALVDPATRAASAAVLERERYAASALAVVDAAVERMNLAATSARESLDPSAIETVRQAGTEATRSLRELLLVLRDVPGEDDPEAGAPVADSSGAARVRRVLLAAIPIVVVAVLWWFPARLLFGGPQAMNAPVDLAALIVVIGALLGRSRWPARALFVTAGVVVVGALSGQFDPQLNVEWLAAATMFLAWTAGTAGTRVALGGVLTLLSVTITWRVVSEDWHTGNVGIELVISLLPYFAGVAWSGQLAAESGHRRAARRRQLEIDAAEARAVSAARLSLARDLHDAASHAVGTMLMQANVARVLRERDPDGARAALETAASVGNSMTARLTEVESLAVEAPMDLSRELAGIAGRGRLHGTRINVVGLVDDLSPEQAALVLRVVSEGVANALRHGPGSEVEISVAKDCERVVVTVDNGPARAPGIVPDRGTGLGLRGLEELVAAREGSLTAGPLATGGWRLLAQFE</sequence>
<evidence type="ECO:0000313" key="13">
    <source>
        <dbReference type="Proteomes" id="UP001442841"/>
    </source>
</evidence>
<evidence type="ECO:0000256" key="7">
    <source>
        <dbReference type="ARBA" id="ARBA00022840"/>
    </source>
</evidence>
<dbReference type="RefSeq" id="WP_425309530.1">
    <property type="nucleotide sequence ID" value="NZ_CP154795.1"/>
</dbReference>
<evidence type="ECO:0000259" key="10">
    <source>
        <dbReference type="Pfam" id="PF02518"/>
    </source>
</evidence>
<organism evidence="12 13">
    <name type="scientific">Ammonicoccus fulvus</name>
    <dbReference type="NCBI Taxonomy" id="3138240"/>
    <lineage>
        <taxon>Bacteria</taxon>
        <taxon>Bacillati</taxon>
        <taxon>Actinomycetota</taxon>
        <taxon>Actinomycetes</taxon>
        <taxon>Propionibacteriales</taxon>
        <taxon>Propionibacteriaceae</taxon>
        <taxon>Ammonicoccus</taxon>
    </lineage>
</organism>
<evidence type="ECO:0000256" key="9">
    <source>
        <dbReference type="SAM" id="Phobius"/>
    </source>
</evidence>
<evidence type="ECO:0000313" key="12">
    <source>
        <dbReference type="EMBL" id="XAN08077.1"/>
    </source>
</evidence>
<dbReference type="Pfam" id="PF07730">
    <property type="entry name" value="HisKA_3"/>
    <property type="match status" value="1"/>
</dbReference>
<name>A0ABZ3FPS5_9ACTN</name>
<dbReference type="InterPro" id="IPR003594">
    <property type="entry name" value="HATPase_dom"/>
</dbReference>
<evidence type="ECO:0000256" key="6">
    <source>
        <dbReference type="ARBA" id="ARBA00022777"/>
    </source>
</evidence>
<dbReference type="EC" id="2.7.13.3" evidence="2"/>
<evidence type="ECO:0000256" key="3">
    <source>
        <dbReference type="ARBA" id="ARBA00022553"/>
    </source>
</evidence>
<proteinExistence type="predicted"/>
<dbReference type="Gene3D" id="3.30.565.10">
    <property type="entry name" value="Histidine kinase-like ATPase, C-terminal domain"/>
    <property type="match status" value="1"/>
</dbReference>
<feature type="transmembrane region" description="Helical" evidence="9">
    <location>
        <begin position="31"/>
        <end position="48"/>
    </location>
</feature>